<protein>
    <submittedName>
        <fullName evidence="2">Uncharacterized protein</fullName>
    </submittedName>
</protein>
<dbReference type="Proteomes" id="UP001600165">
    <property type="component" value="Unassembled WGS sequence"/>
</dbReference>
<evidence type="ECO:0000313" key="2">
    <source>
        <dbReference type="EMBL" id="MFE4106278.1"/>
    </source>
</evidence>
<gene>
    <name evidence="2" type="ORF">ACFVKH_08325</name>
</gene>
<evidence type="ECO:0000313" key="3">
    <source>
        <dbReference type="Proteomes" id="UP001600165"/>
    </source>
</evidence>
<keyword evidence="3" id="KW-1185">Reference proteome</keyword>
<comment type="caution">
    <text evidence="2">The sequence shown here is derived from an EMBL/GenBank/DDBJ whole genome shotgun (WGS) entry which is preliminary data.</text>
</comment>
<organism evidence="2 3">
    <name type="scientific">Almyronema epifaneia S1</name>
    <dbReference type="NCBI Taxonomy" id="2991925"/>
    <lineage>
        <taxon>Bacteria</taxon>
        <taxon>Bacillati</taxon>
        <taxon>Cyanobacteriota</taxon>
        <taxon>Cyanophyceae</taxon>
        <taxon>Nodosilineales</taxon>
        <taxon>Nodosilineaceae</taxon>
        <taxon>Almyronema</taxon>
        <taxon>Almyronema epifaneia</taxon>
    </lineage>
</organism>
<sequence>MVRDRMGSAKKCQPLVPPSAASQLEPRPFASNLDAQKLSLQRRVTGEPLPNLTPPPPDHPAPKLTTLQRSHFNPNEVAVFPPSVSHPAIAAIADPAPIQASAAKTPVIQRMPLETFDQRVKTVLPEAYAEFYAYFKQQYIETEAAGGFLKGGVMYDWDYKNYIKDPAYTLDMLNEDLKAFQSVQAERLEKVKLLNEPTTPFKTITIGGQEITDEKIANQEFATILKAFEFELEQDSKTAKQILQKQYTRRHIQVVLNSVSNSVREQKWTDLITVAEIYGQTVPQKRLIFENETRLGFEIEPGGNFKVHPNYLDIVDSLTNVTLASTDALEFIIDDLNSKTKLCQIEFRTKPLSKERISETGGSLGEEIRKAIASFPITQFNNPEFSAIASALKSRGWTPHAALAKVCQGLSPVQFGRLKAPGNLAQHVTHSLPISAFLGLAPEHKKLILPGSEGVNNIMQFIQFFLDKINQQVSGNTINITTTGRNKSAPNIKSALDTIIGMLNVDLSQAAIRYFCQKIPEYAQVVDQVGQIPSLKTHEEIPDTPIFNPDKGTGALSGEEKLKPPLFDVMRNDIRVLVEHRADPLVEAVNAALSGNSKALQPYVEAFQALDNVKGDSVFSRWFA</sequence>
<dbReference type="RefSeq" id="WP_377963881.1">
    <property type="nucleotide sequence ID" value="NZ_JBHZOL010000060.1"/>
</dbReference>
<evidence type="ECO:0000256" key="1">
    <source>
        <dbReference type="SAM" id="MobiDB-lite"/>
    </source>
</evidence>
<reference evidence="2 3" key="1">
    <citation type="submission" date="2024-10" db="EMBL/GenBank/DDBJ databases">
        <authorList>
            <person name="Ratan Roy A."/>
            <person name="Morales Sandoval P.H."/>
            <person name="De Los Santos Villalobos S."/>
            <person name="Chakraborty S."/>
            <person name="Mukherjee J."/>
        </authorList>
    </citation>
    <scope>NUCLEOTIDE SEQUENCE [LARGE SCALE GENOMIC DNA]</scope>
    <source>
        <strain evidence="2 3">S1</strain>
    </source>
</reference>
<name>A0ABW6IDN0_9CYAN</name>
<feature type="region of interest" description="Disordered" evidence="1">
    <location>
        <begin position="1"/>
        <end position="62"/>
    </location>
</feature>
<accession>A0ABW6IDN0</accession>
<dbReference type="EMBL" id="JBHZOL010000060">
    <property type="protein sequence ID" value="MFE4106278.1"/>
    <property type="molecule type" value="Genomic_DNA"/>
</dbReference>
<proteinExistence type="predicted"/>